<proteinExistence type="predicted"/>
<dbReference type="KEGG" id="cyp:PCC8801_1243"/>
<dbReference type="STRING" id="41431.PCC8801_1243"/>
<dbReference type="RefSeq" id="WP_012594583.1">
    <property type="nucleotide sequence ID" value="NC_011726.1"/>
</dbReference>
<evidence type="ECO:0000313" key="1">
    <source>
        <dbReference type="EMBL" id="ACK65309.1"/>
    </source>
</evidence>
<protein>
    <submittedName>
        <fullName evidence="1">Transcriptional regulator, XRE family</fullName>
    </submittedName>
</protein>
<dbReference type="Proteomes" id="UP000008204">
    <property type="component" value="Chromosome"/>
</dbReference>
<dbReference type="HOGENOM" id="CLU_1632647_0_0_3"/>
<dbReference type="eggNOG" id="COG1476">
    <property type="taxonomic scope" value="Bacteria"/>
</dbReference>
<keyword evidence="2" id="KW-1185">Reference proteome</keyword>
<sequence>MPSMLEVKIYVSGALTGIENAETIKAFYEAIGSLCNELGFQSYVPHLNTDPITHPNVTPEQVYETDKHQVSQADLVIAYLGFPSFGVGMELAFAVMQNIPVILLYENTKIVSRFPRGIPTKIAEIQFKDYDDAIIQLREILIKLPLVPLTDNNEVLKRNKTQ</sequence>
<gene>
    <name evidence="1" type="ordered locus">PCC8801_1243</name>
</gene>
<organism evidence="1 2">
    <name type="scientific">Rippkaea orientalis (strain PCC 8801 / RF-1)</name>
    <name type="common">Cyanothece sp. (strain PCC 8801)</name>
    <dbReference type="NCBI Taxonomy" id="41431"/>
    <lineage>
        <taxon>Bacteria</taxon>
        <taxon>Bacillati</taxon>
        <taxon>Cyanobacteriota</taxon>
        <taxon>Cyanophyceae</taxon>
        <taxon>Oscillatoriophycideae</taxon>
        <taxon>Chroococcales</taxon>
        <taxon>Aphanothecaceae</taxon>
        <taxon>Rippkaea</taxon>
        <taxon>Rippkaea orientalis</taxon>
    </lineage>
</organism>
<dbReference type="InterPro" id="IPR051239">
    <property type="entry name" value="2'-dNMP_N-hydrolase"/>
</dbReference>
<name>B7K3G7_RIPO1</name>
<dbReference type="InterPro" id="IPR007710">
    <property type="entry name" value="Nucleoside_deoxyribTrfase"/>
</dbReference>
<accession>B7K3G7</accession>
<reference evidence="2" key="1">
    <citation type="journal article" date="2011" name="MBio">
        <title>Novel metabolic attributes of the genus Cyanothece, comprising a group of unicellular nitrogen-fixing Cyanobacteria.</title>
        <authorList>
            <person name="Bandyopadhyay A."/>
            <person name="Elvitigala T."/>
            <person name="Welsh E."/>
            <person name="Stockel J."/>
            <person name="Liberton M."/>
            <person name="Min H."/>
            <person name="Sherman L.A."/>
            <person name="Pakrasi H.B."/>
        </authorList>
    </citation>
    <scope>NUCLEOTIDE SEQUENCE [LARGE SCALE GENOMIC DNA]</scope>
    <source>
        <strain evidence="2">PCC 8801</strain>
    </source>
</reference>
<dbReference type="GO" id="GO:0070694">
    <property type="term" value="F:5-hydroxymethyl-dUMP N-hydrolase activity"/>
    <property type="evidence" value="ECO:0007669"/>
    <property type="project" value="TreeGrafter"/>
</dbReference>
<evidence type="ECO:0000313" key="2">
    <source>
        <dbReference type="Proteomes" id="UP000008204"/>
    </source>
</evidence>
<dbReference type="PANTHER" id="PTHR15364:SF0">
    <property type="entry name" value="2'-DEOXYNUCLEOSIDE 5'-PHOSPHATE N-HYDROLASE 1"/>
    <property type="match status" value="1"/>
</dbReference>
<dbReference type="GO" id="GO:0009159">
    <property type="term" value="P:deoxyribonucleoside monophosphate catabolic process"/>
    <property type="evidence" value="ECO:0007669"/>
    <property type="project" value="TreeGrafter"/>
</dbReference>
<dbReference type="PANTHER" id="PTHR15364">
    <property type="entry name" value="2'-DEOXYNUCLEOSIDE 5'-PHOSPHATE N-HYDROLASE 1"/>
    <property type="match status" value="1"/>
</dbReference>
<dbReference type="Pfam" id="PF05014">
    <property type="entry name" value="Nuc_deoxyrib_tr"/>
    <property type="match status" value="1"/>
</dbReference>
<dbReference type="AlphaFoldDB" id="B7K3G7"/>
<dbReference type="EMBL" id="CP001287">
    <property type="protein sequence ID" value="ACK65309.1"/>
    <property type="molecule type" value="Genomic_DNA"/>
</dbReference>
<dbReference type="SUPFAM" id="SSF52309">
    <property type="entry name" value="N-(deoxy)ribosyltransferase-like"/>
    <property type="match status" value="1"/>
</dbReference>
<dbReference type="Gene3D" id="3.40.50.450">
    <property type="match status" value="1"/>
</dbReference>